<sequence>MSVPFSPGWNDPPALSIENSGYTPSRRQRVRVYHSVDGVGAAGRPAENSYPNVNQPLPPIAPTLPQPSAVLRDQRFPLQTFPSVMSQQTLPSQAVTCNTSTLARLAAQINGILGDTSLEIPGKDAILASLSSLQNVISTNRLSPYACELVEQLISFLESRDFKQAENIINLMGQQPEMQCSVNALHNLVYYGHLQASKQ</sequence>
<organism evidence="2">
    <name type="scientific">Mesocestoides corti</name>
    <name type="common">Flatworm</name>
    <dbReference type="NCBI Taxonomy" id="53468"/>
    <lineage>
        <taxon>Eukaryota</taxon>
        <taxon>Metazoa</taxon>
        <taxon>Spiralia</taxon>
        <taxon>Lophotrochozoa</taxon>
        <taxon>Platyhelminthes</taxon>
        <taxon>Cestoda</taxon>
        <taxon>Eucestoda</taxon>
        <taxon>Cyclophyllidea</taxon>
        <taxon>Mesocestoididae</taxon>
        <taxon>Mesocestoides</taxon>
    </lineage>
</organism>
<feature type="region of interest" description="Disordered" evidence="1">
    <location>
        <begin position="1"/>
        <end position="23"/>
    </location>
</feature>
<reference evidence="2" key="1">
    <citation type="submission" date="2019-11" db="UniProtKB">
        <authorList>
            <consortium name="WormBaseParasite"/>
        </authorList>
    </citation>
    <scope>IDENTIFICATION</scope>
</reference>
<accession>A0A5K3EQ67</accession>
<dbReference type="WBParaSite" id="MCU_001893-RB">
    <property type="protein sequence ID" value="MCU_001893-RB"/>
    <property type="gene ID" value="MCU_001893"/>
</dbReference>
<name>A0A5K3EQ67_MESCO</name>
<dbReference type="AlphaFoldDB" id="A0A5K3EQ67"/>
<protein>
    <submittedName>
        <fullName evidence="2">CSTF2_hinge domain-containing protein</fullName>
    </submittedName>
</protein>
<evidence type="ECO:0000313" key="2">
    <source>
        <dbReference type="WBParaSite" id="MCU_001893-RB"/>
    </source>
</evidence>
<evidence type="ECO:0000256" key="1">
    <source>
        <dbReference type="SAM" id="MobiDB-lite"/>
    </source>
</evidence>
<proteinExistence type="predicted"/>